<keyword evidence="1" id="KW-0472">Membrane</keyword>
<organism evidence="2 3">
    <name type="scientific">Sphingomonas naasensis</name>
    <dbReference type="NCBI Taxonomy" id="1344951"/>
    <lineage>
        <taxon>Bacteria</taxon>
        <taxon>Pseudomonadati</taxon>
        <taxon>Pseudomonadota</taxon>
        <taxon>Alphaproteobacteria</taxon>
        <taxon>Sphingomonadales</taxon>
        <taxon>Sphingomonadaceae</taxon>
        <taxon>Sphingomonas</taxon>
    </lineage>
</organism>
<gene>
    <name evidence="2" type="ORF">E5A74_11185</name>
</gene>
<dbReference type="InterPro" id="IPR023393">
    <property type="entry name" value="START-like_dom_sf"/>
</dbReference>
<dbReference type="RefSeq" id="WP_135984869.1">
    <property type="nucleotide sequence ID" value="NZ_JAASQM010000004.1"/>
</dbReference>
<feature type="transmembrane region" description="Helical" evidence="1">
    <location>
        <begin position="102"/>
        <end position="122"/>
    </location>
</feature>
<evidence type="ECO:0000256" key="1">
    <source>
        <dbReference type="SAM" id="Phobius"/>
    </source>
</evidence>
<protein>
    <submittedName>
        <fullName evidence="2">SRPBCC family protein</fullName>
    </submittedName>
</protein>
<keyword evidence="1" id="KW-0812">Transmembrane</keyword>
<keyword evidence="1" id="KW-1133">Transmembrane helix</keyword>
<comment type="caution">
    <text evidence="2">The sequence shown here is derived from an EMBL/GenBank/DDBJ whole genome shotgun (WGS) entry which is preliminary data.</text>
</comment>
<reference evidence="2 3" key="1">
    <citation type="submission" date="2019-04" db="EMBL/GenBank/DDBJ databases">
        <title>Sphingomonas psychrotolerans sp. nov., isolated from soil in the Tianshan Mountains, Xinjiang, China.</title>
        <authorList>
            <person name="Luo Y."/>
            <person name="Sheng H."/>
        </authorList>
    </citation>
    <scope>NUCLEOTIDE SEQUENCE [LARGE SCALE GENOMIC DNA]</scope>
    <source>
        <strain evidence="2 3">KIS18-15</strain>
    </source>
</reference>
<feature type="transmembrane region" description="Helical" evidence="1">
    <location>
        <begin position="77"/>
        <end position="96"/>
    </location>
</feature>
<evidence type="ECO:0000313" key="2">
    <source>
        <dbReference type="EMBL" id="TGX42401.1"/>
    </source>
</evidence>
<evidence type="ECO:0000313" key="3">
    <source>
        <dbReference type="Proteomes" id="UP000309848"/>
    </source>
</evidence>
<dbReference type="Pfam" id="PF10604">
    <property type="entry name" value="Polyketide_cyc2"/>
    <property type="match status" value="1"/>
</dbReference>
<dbReference type="EMBL" id="SRXU01000004">
    <property type="protein sequence ID" value="TGX42401.1"/>
    <property type="molecule type" value="Genomic_DNA"/>
</dbReference>
<sequence length="339" mass="36936">MTDDPDDGAEPRRNAAPRIAAALAAAAGLGLVVYLLLEMARPSAGLVSFTFLLVLPAAACALAAFVADPWFERGAGFYLAIPFWTLLGLIAISIVVLREGTICVVILSPLWLISGSIGTIVLREARKRTRRDRTLCTTLLLAPLVAMQIEPLIPLPEQSYAVTRTIVVAASPDRIWPLLRGIPDVRPGEGKWNFSQDVVGVPRPVGARLLGNGAGAERVARWQYGIGFRERITEWQPGRRIGWSFDFGGSQGWHFTDRHLRPDSAYFRVTTGGYTLEPLGGGRTRVTLDTHYVIRTPVNGYSALWGELFLGDVENNLLALVKQRAERPAQAANASASIE</sequence>
<dbReference type="SUPFAM" id="SSF55961">
    <property type="entry name" value="Bet v1-like"/>
    <property type="match status" value="1"/>
</dbReference>
<feature type="transmembrane region" description="Helical" evidence="1">
    <location>
        <begin position="43"/>
        <end position="65"/>
    </location>
</feature>
<proteinExistence type="predicted"/>
<keyword evidence="3" id="KW-1185">Reference proteome</keyword>
<dbReference type="AlphaFoldDB" id="A0A4S1WH21"/>
<dbReference type="InterPro" id="IPR019587">
    <property type="entry name" value="Polyketide_cyclase/dehydratase"/>
</dbReference>
<feature type="transmembrane region" description="Helical" evidence="1">
    <location>
        <begin position="19"/>
        <end position="37"/>
    </location>
</feature>
<dbReference type="OrthoDB" id="315686at2"/>
<dbReference type="Gene3D" id="3.30.530.20">
    <property type="match status" value="1"/>
</dbReference>
<name>A0A4S1WH21_9SPHN</name>
<dbReference type="Proteomes" id="UP000309848">
    <property type="component" value="Unassembled WGS sequence"/>
</dbReference>
<accession>A0A4S1WH21</accession>